<evidence type="ECO:0000313" key="3">
    <source>
        <dbReference type="Proteomes" id="UP000202922"/>
    </source>
</evidence>
<accession>A0A238JUT4</accession>
<reference evidence="3" key="1">
    <citation type="submission" date="2017-05" db="EMBL/GenBank/DDBJ databases">
        <authorList>
            <person name="Rodrigo-Torres L."/>
            <person name="Arahal R. D."/>
            <person name="Lucena T."/>
        </authorList>
    </citation>
    <scope>NUCLEOTIDE SEQUENCE [LARGE SCALE GENOMIC DNA]</scope>
    <source>
        <strain evidence="3">CECT 8621</strain>
    </source>
</reference>
<dbReference type="InterPro" id="IPR013216">
    <property type="entry name" value="Methyltransf_11"/>
</dbReference>
<gene>
    <name evidence="2" type="ORF">COL8621_01309</name>
</gene>
<keyword evidence="3" id="KW-1185">Reference proteome</keyword>
<dbReference type="EMBL" id="FXYE01000001">
    <property type="protein sequence ID" value="SMX34438.1"/>
    <property type="molecule type" value="Genomic_DNA"/>
</dbReference>
<proteinExistence type="predicted"/>
<dbReference type="Proteomes" id="UP000202922">
    <property type="component" value="Unassembled WGS sequence"/>
</dbReference>
<evidence type="ECO:0000313" key="2">
    <source>
        <dbReference type="EMBL" id="SMX34438.1"/>
    </source>
</evidence>
<dbReference type="RefSeq" id="WP_093966441.1">
    <property type="nucleotide sequence ID" value="NZ_FXYE01000001.1"/>
</dbReference>
<name>A0A238JUT4_9RHOB</name>
<sequence>MDIFGTALLGFFREQSDALIKVIRDDGWEDEHSPSLYFEREPFDFEKPALHLVDGPTVDVGCGAGRHIRWLGANGHKAFGLDCSTGAVEVCRAQGLDNVELFDVMSDGIPKIPFSVRNISLFGNNVGIGGTFDGSKALFKTLNDTCSAGGQLVLTGINVRETDNPQHIAYQEKNVAEGRRRGEMRIRISYRGEIGPEFQWFHPEADEIEELGSLTGWKVQKMERIGGFFWASLIRS</sequence>
<dbReference type="AlphaFoldDB" id="A0A238JUT4"/>
<protein>
    <recommendedName>
        <fullName evidence="1">Methyltransferase type 11 domain-containing protein</fullName>
    </recommendedName>
</protein>
<dbReference type="GO" id="GO:0008757">
    <property type="term" value="F:S-adenosylmethionine-dependent methyltransferase activity"/>
    <property type="evidence" value="ECO:0007669"/>
    <property type="project" value="InterPro"/>
</dbReference>
<feature type="domain" description="Methyltransferase type 11" evidence="1">
    <location>
        <begin position="58"/>
        <end position="103"/>
    </location>
</feature>
<dbReference type="OrthoDB" id="9765084at2"/>
<dbReference type="SUPFAM" id="SSF53335">
    <property type="entry name" value="S-adenosyl-L-methionine-dependent methyltransferases"/>
    <property type="match status" value="1"/>
</dbReference>
<dbReference type="Gene3D" id="3.40.50.150">
    <property type="entry name" value="Vaccinia Virus protein VP39"/>
    <property type="match status" value="1"/>
</dbReference>
<dbReference type="InterPro" id="IPR029063">
    <property type="entry name" value="SAM-dependent_MTases_sf"/>
</dbReference>
<evidence type="ECO:0000259" key="1">
    <source>
        <dbReference type="Pfam" id="PF08241"/>
    </source>
</evidence>
<organism evidence="2 3">
    <name type="scientific">Actibacterium lipolyticum</name>
    <dbReference type="NCBI Taxonomy" id="1524263"/>
    <lineage>
        <taxon>Bacteria</taxon>
        <taxon>Pseudomonadati</taxon>
        <taxon>Pseudomonadota</taxon>
        <taxon>Alphaproteobacteria</taxon>
        <taxon>Rhodobacterales</taxon>
        <taxon>Roseobacteraceae</taxon>
        <taxon>Actibacterium</taxon>
    </lineage>
</organism>
<dbReference type="Pfam" id="PF08241">
    <property type="entry name" value="Methyltransf_11"/>
    <property type="match status" value="1"/>
</dbReference>